<protein>
    <submittedName>
        <fullName evidence="1">Uncharacterized protein</fullName>
    </submittedName>
</protein>
<organism evidence="1">
    <name type="scientific">marine sediment metagenome</name>
    <dbReference type="NCBI Taxonomy" id="412755"/>
    <lineage>
        <taxon>unclassified sequences</taxon>
        <taxon>metagenomes</taxon>
        <taxon>ecological metagenomes</taxon>
    </lineage>
</organism>
<comment type="caution">
    <text evidence="1">The sequence shown here is derived from an EMBL/GenBank/DDBJ whole genome shotgun (WGS) entry which is preliminary data.</text>
</comment>
<gene>
    <name evidence="1" type="ORF">LCGC14_2253930</name>
</gene>
<name>A0A0F9D1I2_9ZZZZ</name>
<dbReference type="EMBL" id="LAZR01030789">
    <property type="protein sequence ID" value="KKL55583.1"/>
    <property type="molecule type" value="Genomic_DNA"/>
</dbReference>
<proteinExistence type="predicted"/>
<feature type="non-terminal residue" evidence="1">
    <location>
        <position position="76"/>
    </location>
</feature>
<evidence type="ECO:0000313" key="1">
    <source>
        <dbReference type="EMBL" id="KKL55583.1"/>
    </source>
</evidence>
<sequence length="76" mass="8246">MGVTVTYDPRQNTNKFIGAAMSRGKKAISGKINFSGLSNAVAGVTMTMFGFGTVDMCYIEQKSGYQVYYDDANTLI</sequence>
<reference evidence="1" key="1">
    <citation type="journal article" date="2015" name="Nature">
        <title>Complex archaea that bridge the gap between prokaryotes and eukaryotes.</title>
        <authorList>
            <person name="Spang A."/>
            <person name="Saw J.H."/>
            <person name="Jorgensen S.L."/>
            <person name="Zaremba-Niedzwiedzka K."/>
            <person name="Martijn J."/>
            <person name="Lind A.E."/>
            <person name="van Eijk R."/>
            <person name="Schleper C."/>
            <person name="Guy L."/>
            <person name="Ettema T.J."/>
        </authorList>
    </citation>
    <scope>NUCLEOTIDE SEQUENCE</scope>
</reference>
<accession>A0A0F9D1I2</accession>
<dbReference type="AlphaFoldDB" id="A0A0F9D1I2"/>